<evidence type="ECO:0000256" key="1">
    <source>
        <dbReference type="ARBA" id="ARBA00023002"/>
    </source>
</evidence>
<protein>
    <submittedName>
        <fullName evidence="3">Dehydrogenase/reductase SDR family member 7-like</fullName>
    </submittedName>
</protein>
<keyword evidence="2" id="KW-0812">Transmembrane</keyword>
<dbReference type="InterPro" id="IPR020904">
    <property type="entry name" value="Sc_DH/Rdtase_CS"/>
</dbReference>
<dbReference type="InterPro" id="IPR036291">
    <property type="entry name" value="NAD(P)-bd_dom_sf"/>
</dbReference>
<keyword evidence="2" id="KW-1133">Transmembrane helix</keyword>
<dbReference type="InterPro" id="IPR053011">
    <property type="entry name" value="SDR_family_member_7"/>
</dbReference>
<comment type="caution">
    <text evidence="3">The sequence shown here is derived from an EMBL/GenBank/DDBJ whole genome shotgun (WGS) entry which is preliminary data.</text>
</comment>
<dbReference type="PROSITE" id="PS00061">
    <property type="entry name" value="ADH_SHORT"/>
    <property type="match status" value="1"/>
</dbReference>
<dbReference type="PANTHER" id="PTHR44269:SF1">
    <property type="entry name" value="DEHYDROGENASE_REDUCTASE SDR FAMILY MEMBER 7"/>
    <property type="match status" value="1"/>
</dbReference>
<keyword evidence="4" id="KW-1185">Reference proteome</keyword>
<proteinExistence type="predicted"/>
<keyword evidence="1" id="KW-0560">Oxidoreductase</keyword>
<evidence type="ECO:0000256" key="2">
    <source>
        <dbReference type="SAM" id="Phobius"/>
    </source>
</evidence>
<gene>
    <name evidence="3" type="ORF">LOD99_14179</name>
</gene>
<name>A0AAV7KIM6_9METZ</name>
<dbReference type="Gene3D" id="3.40.50.720">
    <property type="entry name" value="NAD(P)-binding Rossmann-like Domain"/>
    <property type="match status" value="1"/>
</dbReference>
<dbReference type="PRINTS" id="PR00081">
    <property type="entry name" value="GDHRDH"/>
</dbReference>
<dbReference type="Pfam" id="PF00106">
    <property type="entry name" value="adh_short"/>
    <property type="match status" value="1"/>
</dbReference>
<feature type="transmembrane region" description="Helical" evidence="2">
    <location>
        <begin position="5"/>
        <end position="24"/>
    </location>
</feature>
<dbReference type="GO" id="GO:0016491">
    <property type="term" value="F:oxidoreductase activity"/>
    <property type="evidence" value="ECO:0007669"/>
    <property type="project" value="UniProtKB-KW"/>
</dbReference>
<sequence length="329" mass="36719">MLYIFIYIIVPVVSFLAIIGFSSWRQDLYSWLYSLVGRGSGNLAGQRIWVIGCSQGIGEDIVYQLAAAKCELILSARTYDKLVNVAKACENYKTVSNVPNKPVIVPFDMSDLSEHTEVVRRLLEQVDRIDGVVLCAGRSQRSLISEMDIEVVEQLFQLNTIAPMSLTRAILPHFIKNNRGHICVIGSLSARIPATIMAAYGASKAALQSYFTTLRYEATAHNIKVTIIHPGQIQTDAPKEVFRDKSTMDKRVSPTGSLAQNRMSSKDCASITVTAMGNNMHEVWMSNQPILCLTYFYHYGSGFILALMDPLIRKMSNKRIKSFKEVGHV</sequence>
<evidence type="ECO:0000313" key="3">
    <source>
        <dbReference type="EMBL" id="KAI6660595.1"/>
    </source>
</evidence>
<dbReference type="InterPro" id="IPR002347">
    <property type="entry name" value="SDR_fam"/>
</dbReference>
<dbReference type="SUPFAM" id="SSF51735">
    <property type="entry name" value="NAD(P)-binding Rossmann-fold domains"/>
    <property type="match status" value="1"/>
</dbReference>
<reference evidence="3 4" key="1">
    <citation type="journal article" date="2023" name="BMC Biol.">
        <title>The compact genome of the sponge Oopsacas minuta (Hexactinellida) is lacking key metazoan core genes.</title>
        <authorList>
            <person name="Santini S."/>
            <person name="Schenkelaars Q."/>
            <person name="Jourda C."/>
            <person name="Duchesne M."/>
            <person name="Belahbib H."/>
            <person name="Rocher C."/>
            <person name="Selva M."/>
            <person name="Riesgo A."/>
            <person name="Vervoort M."/>
            <person name="Leys S.P."/>
            <person name="Kodjabachian L."/>
            <person name="Le Bivic A."/>
            <person name="Borchiellini C."/>
            <person name="Claverie J.M."/>
            <person name="Renard E."/>
        </authorList>
    </citation>
    <scope>NUCLEOTIDE SEQUENCE [LARGE SCALE GENOMIC DNA]</scope>
    <source>
        <strain evidence="3">SPO-2</strain>
    </source>
</reference>
<dbReference type="AlphaFoldDB" id="A0AAV7KIM6"/>
<dbReference type="Proteomes" id="UP001165289">
    <property type="component" value="Unassembled WGS sequence"/>
</dbReference>
<evidence type="ECO:0000313" key="4">
    <source>
        <dbReference type="Proteomes" id="UP001165289"/>
    </source>
</evidence>
<accession>A0AAV7KIM6</accession>
<dbReference type="EMBL" id="JAKMXF010000033">
    <property type="protein sequence ID" value="KAI6660595.1"/>
    <property type="molecule type" value="Genomic_DNA"/>
</dbReference>
<keyword evidence="2" id="KW-0472">Membrane</keyword>
<dbReference type="PANTHER" id="PTHR44269">
    <property type="entry name" value="DEHYDROGENASE/REDUCTASE SDR FAMILY MEMBER 7-RELATED"/>
    <property type="match status" value="1"/>
</dbReference>
<organism evidence="3 4">
    <name type="scientific">Oopsacas minuta</name>
    <dbReference type="NCBI Taxonomy" id="111878"/>
    <lineage>
        <taxon>Eukaryota</taxon>
        <taxon>Metazoa</taxon>
        <taxon>Porifera</taxon>
        <taxon>Hexactinellida</taxon>
        <taxon>Hexasterophora</taxon>
        <taxon>Lyssacinosida</taxon>
        <taxon>Leucopsacidae</taxon>
        <taxon>Oopsacas</taxon>
    </lineage>
</organism>